<evidence type="ECO:0000256" key="1">
    <source>
        <dbReference type="SAM" id="MobiDB-lite"/>
    </source>
</evidence>
<comment type="caution">
    <text evidence="2">The sequence shown here is derived from an EMBL/GenBank/DDBJ whole genome shotgun (WGS) entry which is preliminary data.</text>
</comment>
<organism evidence="2 3">
    <name type="scientific">Psilocybe cyanescens</name>
    <dbReference type="NCBI Taxonomy" id="93625"/>
    <lineage>
        <taxon>Eukaryota</taxon>
        <taxon>Fungi</taxon>
        <taxon>Dikarya</taxon>
        <taxon>Basidiomycota</taxon>
        <taxon>Agaricomycotina</taxon>
        <taxon>Agaricomycetes</taxon>
        <taxon>Agaricomycetidae</taxon>
        <taxon>Agaricales</taxon>
        <taxon>Agaricineae</taxon>
        <taxon>Strophariaceae</taxon>
        <taxon>Psilocybe</taxon>
    </lineage>
</organism>
<gene>
    <name evidence="2" type="ORF">CVT25_011917</name>
</gene>
<feature type="region of interest" description="Disordered" evidence="1">
    <location>
        <begin position="115"/>
        <end position="151"/>
    </location>
</feature>
<evidence type="ECO:0000313" key="3">
    <source>
        <dbReference type="Proteomes" id="UP000283269"/>
    </source>
</evidence>
<keyword evidence="3" id="KW-1185">Reference proteome</keyword>
<reference evidence="2 3" key="1">
    <citation type="journal article" date="2018" name="Evol. Lett.">
        <title>Horizontal gene cluster transfer increased hallucinogenic mushroom diversity.</title>
        <authorList>
            <person name="Reynolds H.T."/>
            <person name="Vijayakumar V."/>
            <person name="Gluck-Thaler E."/>
            <person name="Korotkin H.B."/>
            <person name="Matheny P.B."/>
            <person name="Slot J.C."/>
        </authorList>
    </citation>
    <scope>NUCLEOTIDE SEQUENCE [LARGE SCALE GENOMIC DNA]</scope>
    <source>
        <strain evidence="2 3">2631</strain>
    </source>
</reference>
<name>A0A409XQS5_PSICY</name>
<dbReference type="Proteomes" id="UP000283269">
    <property type="component" value="Unassembled WGS sequence"/>
</dbReference>
<dbReference type="EMBL" id="NHYD01000862">
    <property type="protein sequence ID" value="PPQ93046.1"/>
    <property type="molecule type" value="Genomic_DNA"/>
</dbReference>
<sequence length="151" mass="16834">MLNNSIFANANAFAGAILHLDDLIKKAVENGNILEAIKAQKFSLRNVLQVKRNDTFLGTIASHGHLFFWELVLDYYNVRKNLEFDPAQFCAKYKVLLAEHRRQSRVLFRQVQGSGAAPSEVKNTGNMGAVPTGTGQDNGLRSTGEDRLRED</sequence>
<dbReference type="AlphaFoldDB" id="A0A409XQS5"/>
<accession>A0A409XQS5</accession>
<protein>
    <submittedName>
        <fullName evidence="2">Uncharacterized protein</fullName>
    </submittedName>
</protein>
<evidence type="ECO:0000313" key="2">
    <source>
        <dbReference type="EMBL" id="PPQ93046.1"/>
    </source>
</evidence>
<proteinExistence type="predicted"/>
<dbReference type="InParanoid" id="A0A409XQS5"/>